<keyword evidence="4" id="KW-0678">Repressor</keyword>
<evidence type="ECO:0000256" key="5">
    <source>
        <dbReference type="ARBA" id="ARBA00022884"/>
    </source>
</evidence>
<proteinExistence type="predicted"/>
<dbReference type="GO" id="GO:0032021">
    <property type="term" value="C:NELF complex"/>
    <property type="evidence" value="ECO:0007669"/>
    <property type="project" value="InterPro"/>
</dbReference>
<keyword evidence="8" id="KW-0539">Nucleus</keyword>
<dbReference type="PANTHER" id="PTHR17250">
    <property type="entry name" value="NEGATIVE ELONGATION FACTOR E"/>
    <property type="match status" value="1"/>
</dbReference>
<dbReference type="InterPro" id="IPR012677">
    <property type="entry name" value="Nucleotide-bd_a/b_plait_sf"/>
</dbReference>
<evidence type="ECO:0000256" key="4">
    <source>
        <dbReference type="ARBA" id="ARBA00022491"/>
    </source>
</evidence>
<dbReference type="GO" id="GO:0005694">
    <property type="term" value="C:chromosome"/>
    <property type="evidence" value="ECO:0007669"/>
    <property type="project" value="UniProtKB-SubCell"/>
</dbReference>
<dbReference type="PANTHER" id="PTHR17250:SF0">
    <property type="entry name" value="NEGATIVE ELONGATION FACTOR E"/>
    <property type="match status" value="1"/>
</dbReference>
<evidence type="ECO:0000256" key="3">
    <source>
        <dbReference type="ARBA" id="ARBA00022454"/>
    </source>
</evidence>
<keyword evidence="3" id="KW-0158">Chromosome</keyword>
<evidence type="ECO:0000256" key="1">
    <source>
        <dbReference type="ARBA" id="ARBA00004123"/>
    </source>
</evidence>
<organism evidence="9 10">
    <name type="scientific">Platysternon megacephalum</name>
    <name type="common">big-headed turtle</name>
    <dbReference type="NCBI Taxonomy" id="55544"/>
    <lineage>
        <taxon>Eukaryota</taxon>
        <taxon>Metazoa</taxon>
        <taxon>Chordata</taxon>
        <taxon>Craniata</taxon>
        <taxon>Vertebrata</taxon>
        <taxon>Euteleostomi</taxon>
        <taxon>Archelosauria</taxon>
        <taxon>Testudinata</taxon>
        <taxon>Testudines</taxon>
        <taxon>Cryptodira</taxon>
        <taxon>Durocryptodira</taxon>
        <taxon>Testudinoidea</taxon>
        <taxon>Platysternidae</taxon>
        <taxon>Platysternon</taxon>
    </lineage>
</organism>
<dbReference type="EMBL" id="QXTE01001266">
    <property type="protein sequence ID" value="TFJ95810.1"/>
    <property type="molecule type" value="Genomic_DNA"/>
</dbReference>
<keyword evidence="6" id="KW-0805">Transcription regulation</keyword>
<evidence type="ECO:0000256" key="7">
    <source>
        <dbReference type="ARBA" id="ARBA00023163"/>
    </source>
</evidence>
<gene>
    <name evidence="9" type="ORF">DR999_PMT22490</name>
</gene>
<dbReference type="OrthoDB" id="378874at2759"/>
<dbReference type="GO" id="GO:0003723">
    <property type="term" value="F:RNA binding"/>
    <property type="evidence" value="ECO:0007669"/>
    <property type="project" value="UniProtKB-KW"/>
</dbReference>
<dbReference type="Proteomes" id="UP000297703">
    <property type="component" value="Unassembled WGS sequence"/>
</dbReference>
<comment type="caution">
    <text evidence="9">The sequence shown here is derived from an EMBL/GenBank/DDBJ whole genome shotgun (WGS) entry which is preliminary data.</text>
</comment>
<dbReference type="InterPro" id="IPR033102">
    <property type="entry name" value="NELFE"/>
</dbReference>
<evidence type="ECO:0000313" key="9">
    <source>
        <dbReference type="EMBL" id="TFJ95810.1"/>
    </source>
</evidence>
<keyword evidence="5" id="KW-0694">RNA-binding</keyword>
<evidence type="ECO:0000256" key="6">
    <source>
        <dbReference type="ARBA" id="ARBA00023015"/>
    </source>
</evidence>
<keyword evidence="7" id="KW-0804">Transcription</keyword>
<name>A0A4D9DES9_9SAUR</name>
<sequence length="94" mass="10420">MLVLPPALTEEEEALQKKFAKLKKKAKMLVKTGAISAIKAENKNCGFKRSRTLEGKLKGNTVYVYGTDMTQTLLRGAFSPFGTIIDLSMDNPRK</sequence>
<protein>
    <submittedName>
        <fullName evidence="9">KDEL motif-containing protein 1-like</fullName>
    </submittedName>
</protein>
<evidence type="ECO:0000256" key="8">
    <source>
        <dbReference type="ARBA" id="ARBA00023242"/>
    </source>
</evidence>
<dbReference type="GO" id="GO:0034244">
    <property type="term" value="P:negative regulation of transcription elongation by RNA polymerase II"/>
    <property type="evidence" value="ECO:0007669"/>
    <property type="project" value="TreeGrafter"/>
</dbReference>
<dbReference type="AlphaFoldDB" id="A0A4D9DES9"/>
<dbReference type="STRING" id="55544.A0A4D9DES9"/>
<reference evidence="9 10" key="2">
    <citation type="submission" date="2019-04" db="EMBL/GenBank/DDBJ databases">
        <title>The genome sequence of big-headed turtle.</title>
        <authorList>
            <person name="Gong S."/>
        </authorList>
    </citation>
    <scope>NUCLEOTIDE SEQUENCE [LARGE SCALE GENOMIC DNA]</scope>
    <source>
        <strain evidence="9">DO16091913</strain>
        <tissue evidence="9">Muscle</tissue>
    </source>
</reference>
<reference evidence="9 10" key="1">
    <citation type="submission" date="2019-04" db="EMBL/GenBank/DDBJ databases">
        <title>Draft genome of the big-headed turtle Platysternon megacephalum.</title>
        <authorList>
            <person name="Gong S."/>
        </authorList>
    </citation>
    <scope>NUCLEOTIDE SEQUENCE [LARGE SCALE GENOMIC DNA]</scope>
    <source>
        <strain evidence="9">DO16091913</strain>
        <tissue evidence="9">Muscle</tissue>
    </source>
</reference>
<comment type="subcellular location">
    <subcellularLocation>
        <location evidence="2">Chromosome</location>
    </subcellularLocation>
    <subcellularLocation>
        <location evidence="1">Nucleus</location>
    </subcellularLocation>
</comment>
<evidence type="ECO:0000313" key="10">
    <source>
        <dbReference type="Proteomes" id="UP000297703"/>
    </source>
</evidence>
<evidence type="ECO:0000256" key="2">
    <source>
        <dbReference type="ARBA" id="ARBA00004286"/>
    </source>
</evidence>
<keyword evidence="10" id="KW-1185">Reference proteome</keyword>
<accession>A0A4D9DES9</accession>
<dbReference type="Gene3D" id="3.30.70.330">
    <property type="match status" value="1"/>
</dbReference>